<dbReference type="GO" id="GO:0009055">
    <property type="term" value="F:electron transfer activity"/>
    <property type="evidence" value="ECO:0007669"/>
    <property type="project" value="UniProtKB-UniRule"/>
</dbReference>
<feature type="domain" description="FAD-binding FR-type" evidence="14">
    <location>
        <begin position="3"/>
        <end position="97"/>
    </location>
</feature>
<dbReference type="RefSeq" id="WP_078696095.1">
    <property type="nucleotide sequence ID" value="NZ_FUYH01000006.1"/>
</dbReference>
<evidence type="ECO:0000256" key="10">
    <source>
        <dbReference type="ARBA" id="ARBA00023014"/>
    </source>
</evidence>
<keyword evidence="2 11" id="KW-0813">Transport</keyword>
<reference evidence="16" key="1">
    <citation type="submission" date="2017-02" db="EMBL/GenBank/DDBJ databases">
        <authorList>
            <person name="Varghese N."/>
            <person name="Submissions S."/>
        </authorList>
    </citation>
    <scope>NUCLEOTIDE SEQUENCE [LARGE SCALE GENOMIC DNA]</scope>
    <source>
        <strain evidence="16">USBA 833</strain>
    </source>
</reference>
<proteinExistence type="inferred from homology"/>
<keyword evidence="7 11" id="KW-0665">Pyrimidine biosynthesis</keyword>
<comment type="similarity">
    <text evidence="1 11">Belongs to the PyrK family.</text>
</comment>
<keyword evidence="16" id="KW-1185">Reference proteome</keyword>
<evidence type="ECO:0000256" key="3">
    <source>
        <dbReference type="ARBA" id="ARBA00022630"/>
    </source>
</evidence>
<evidence type="ECO:0000256" key="13">
    <source>
        <dbReference type="PIRSR" id="PIRSR006816-2"/>
    </source>
</evidence>
<evidence type="ECO:0000256" key="6">
    <source>
        <dbReference type="ARBA" id="ARBA00022827"/>
    </source>
</evidence>
<dbReference type="HAMAP" id="MF_01211">
    <property type="entry name" value="DHODB_Fe_S_bind"/>
    <property type="match status" value="1"/>
</dbReference>
<dbReference type="InterPro" id="IPR037117">
    <property type="entry name" value="Dihydroorotate_DH_ele_sf"/>
</dbReference>
<keyword evidence="9 11" id="KW-0408">Iron</keyword>
<comment type="cofactor">
    <cofactor evidence="13">
        <name>[2Fe-2S] cluster</name>
        <dbReference type="ChEBI" id="CHEBI:190135"/>
    </cofactor>
    <text evidence="13">Binds 1 [2Fe-2S] cluster per subunit.</text>
</comment>
<evidence type="ECO:0000256" key="9">
    <source>
        <dbReference type="ARBA" id="ARBA00023004"/>
    </source>
</evidence>
<dbReference type="Pfam" id="PF10418">
    <property type="entry name" value="DHODB_Fe-S_bind"/>
    <property type="match status" value="1"/>
</dbReference>
<dbReference type="Proteomes" id="UP000190105">
    <property type="component" value="Unassembled WGS sequence"/>
</dbReference>
<dbReference type="CDD" id="cd06218">
    <property type="entry name" value="DHOD_e_trans"/>
    <property type="match status" value="1"/>
</dbReference>
<dbReference type="SUPFAM" id="SSF63380">
    <property type="entry name" value="Riboflavin synthase domain-like"/>
    <property type="match status" value="1"/>
</dbReference>
<evidence type="ECO:0000256" key="8">
    <source>
        <dbReference type="ARBA" id="ARBA00022982"/>
    </source>
</evidence>
<evidence type="ECO:0000256" key="2">
    <source>
        <dbReference type="ARBA" id="ARBA00022448"/>
    </source>
</evidence>
<evidence type="ECO:0000313" key="15">
    <source>
        <dbReference type="EMBL" id="SKA85045.1"/>
    </source>
</evidence>
<comment type="pathway">
    <text evidence="11">Pyrimidine metabolism; UMP biosynthesis via de novo pathway; orotate from (S)-dihydroorotate (NAD(+) route): step 1/1.</text>
</comment>
<dbReference type="EMBL" id="FUYH01000006">
    <property type="protein sequence ID" value="SKA85045.1"/>
    <property type="molecule type" value="Genomic_DNA"/>
</dbReference>
<keyword evidence="10 11" id="KW-0411">Iron-sulfur</keyword>
<dbReference type="InterPro" id="IPR023455">
    <property type="entry name" value="Dihydroorotate_DHASE_ETsu"/>
</dbReference>
<dbReference type="Gene3D" id="2.10.240.10">
    <property type="entry name" value="Dihydroorotate dehydrogenase, electron transfer subunit"/>
    <property type="match status" value="1"/>
</dbReference>
<dbReference type="GO" id="GO:0016491">
    <property type="term" value="F:oxidoreductase activity"/>
    <property type="evidence" value="ECO:0007669"/>
    <property type="project" value="InterPro"/>
</dbReference>
<dbReference type="GO" id="GO:0051537">
    <property type="term" value="F:2 iron, 2 sulfur cluster binding"/>
    <property type="evidence" value="ECO:0007669"/>
    <property type="project" value="UniProtKB-KW"/>
</dbReference>
<dbReference type="STRING" id="1147123.SAMN05443428_106104"/>
<evidence type="ECO:0000256" key="11">
    <source>
        <dbReference type="HAMAP-Rule" id="MF_01211"/>
    </source>
</evidence>
<dbReference type="InterPro" id="IPR012165">
    <property type="entry name" value="Cyt_c3_hydrogenase_gsu"/>
</dbReference>
<comment type="subunit">
    <text evidence="11">Heterotetramer of 2 PyrK and 2 PyrD type B subunits.</text>
</comment>
<sequence length="246" mass="27403">MQLSYKSCKVAENINLSEDIYKLKVEGDYDIKAGQFFMIKSLNEEPILPRPISVHDFEEGYVSFLYQKKGRGTSIMAKLNVNDEIKLTGPLGNGFDAENIKGKIAVVAGGIGIAPMLYTVKSLKNCDIDLYVGFKDEVYEVDEFKKFVSNIYIATESGKYGYKGYVTDIFSPFEYNAVLCCGPEVMMEKVVKVCRDYATPIFVSMEKHMACGIGACLGCTCETKDGNKRVCKDGPVFYGRDVFINA</sequence>
<gene>
    <name evidence="11" type="primary">pyrK</name>
    <name evidence="15" type="ORF">SAMN05443428_106104</name>
</gene>
<dbReference type="GO" id="GO:0050660">
    <property type="term" value="F:flavin adenine dinucleotide binding"/>
    <property type="evidence" value="ECO:0007669"/>
    <property type="project" value="InterPro"/>
</dbReference>
<dbReference type="PANTHER" id="PTHR43513:SF3">
    <property type="entry name" value="DIHYDROOROTATE DEHYDROGENASE B (NAD(+)), ELECTRON TRANSFER SUBUNIT-RELATED"/>
    <property type="match status" value="1"/>
</dbReference>
<dbReference type="InterPro" id="IPR017927">
    <property type="entry name" value="FAD-bd_FR_type"/>
</dbReference>
<evidence type="ECO:0000256" key="12">
    <source>
        <dbReference type="PIRSR" id="PIRSR006816-1"/>
    </source>
</evidence>
<dbReference type="GO" id="GO:0046872">
    <property type="term" value="F:metal ion binding"/>
    <property type="evidence" value="ECO:0007669"/>
    <property type="project" value="UniProtKB-KW"/>
</dbReference>
<feature type="binding site" evidence="11 13">
    <location>
        <position position="211"/>
    </location>
    <ligand>
        <name>[2Fe-2S] cluster</name>
        <dbReference type="ChEBI" id="CHEBI:190135"/>
    </ligand>
</feature>
<dbReference type="OrthoDB" id="9789468at2"/>
<evidence type="ECO:0000256" key="4">
    <source>
        <dbReference type="ARBA" id="ARBA00022714"/>
    </source>
</evidence>
<evidence type="ECO:0000313" key="16">
    <source>
        <dbReference type="Proteomes" id="UP000190105"/>
    </source>
</evidence>
<keyword evidence="3 11" id="KW-0285">Flavoprotein</keyword>
<dbReference type="SUPFAM" id="SSF52343">
    <property type="entry name" value="Ferredoxin reductase-like, C-terminal NADP-linked domain"/>
    <property type="match status" value="1"/>
</dbReference>
<keyword evidence="6 11" id="KW-0274">FAD</keyword>
<feature type="binding site" evidence="11 13">
    <location>
        <position position="231"/>
    </location>
    <ligand>
        <name>[2Fe-2S] cluster</name>
        <dbReference type="ChEBI" id="CHEBI:190135"/>
    </ligand>
</feature>
<accession>A0A1T4X7J6</accession>
<feature type="binding site" evidence="11 13">
    <location>
        <position position="216"/>
    </location>
    <ligand>
        <name>[2Fe-2S] cluster</name>
        <dbReference type="ChEBI" id="CHEBI:190135"/>
    </ligand>
</feature>
<keyword evidence="4 11" id="KW-0001">2Fe-2S</keyword>
<comment type="cofactor">
    <cofactor evidence="11 12">
        <name>FAD</name>
        <dbReference type="ChEBI" id="CHEBI:57692"/>
    </cofactor>
    <text evidence="11 12">Binds 1 FAD per subunit.</text>
</comment>
<dbReference type="InterPro" id="IPR019480">
    <property type="entry name" value="Dihydroorotate_DH_Fe-S-bd"/>
</dbReference>
<evidence type="ECO:0000256" key="1">
    <source>
        <dbReference type="ARBA" id="ARBA00006422"/>
    </source>
</evidence>
<dbReference type="PROSITE" id="PS51384">
    <property type="entry name" value="FAD_FR"/>
    <property type="match status" value="1"/>
</dbReference>
<dbReference type="PANTHER" id="PTHR43513">
    <property type="entry name" value="DIHYDROOROTATE DEHYDROGENASE B (NAD(+)), ELECTRON TRANSFER SUBUNIT"/>
    <property type="match status" value="1"/>
</dbReference>
<keyword evidence="5 11" id="KW-0479">Metal-binding</keyword>
<dbReference type="Gene3D" id="2.40.30.10">
    <property type="entry name" value="Translation factors"/>
    <property type="match status" value="1"/>
</dbReference>
<feature type="binding site" evidence="11 12">
    <location>
        <begin position="72"/>
        <end position="73"/>
    </location>
    <ligand>
        <name>FAD</name>
        <dbReference type="ChEBI" id="CHEBI:57692"/>
    </ligand>
</feature>
<dbReference type="GO" id="GO:0044205">
    <property type="term" value="P:'de novo' UMP biosynthetic process"/>
    <property type="evidence" value="ECO:0007669"/>
    <property type="project" value="UniProtKB-UniRule"/>
</dbReference>
<dbReference type="UniPathway" id="UPA00070">
    <property type="reaction ID" value="UER00945"/>
</dbReference>
<evidence type="ECO:0000256" key="7">
    <source>
        <dbReference type="ARBA" id="ARBA00022975"/>
    </source>
</evidence>
<name>A0A1T4X7J6_9CLOT</name>
<dbReference type="InterPro" id="IPR039261">
    <property type="entry name" value="FNR_nucleotide-bd"/>
</dbReference>
<comment type="cofactor">
    <cofactor evidence="11">
        <name>[2Fe-2S] cluster</name>
        <dbReference type="ChEBI" id="CHEBI:190135"/>
    </cofactor>
    <text evidence="11">Binds 1 [2Fe-2S] cluster per subunit.</text>
</comment>
<dbReference type="NCBIfam" id="NF000798">
    <property type="entry name" value="PRK00054.1-3"/>
    <property type="match status" value="1"/>
</dbReference>
<evidence type="ECO:0000259" key="14">
    <source>
        <dbReference type="PROSITE" id="PS51384"/>
    </source>
</evidence>
<dbReference type="AlphaFoldDB" id="A0A1T4X7J6"/>
<protein>
    <recommendedName>
        <fullName evidence="11">Dihydroorotate dehydrogenase B (NAD(+)), electron transfer subunit</fullName>
    </recommendedName>
    <alternativeName>
        <fullName evidence="11">Dihydroorotate oxidase B, electron transfer subunit</fullName>
    </alternativeName>
</protein>
<feature type="binding site" evidence="11 13">
    <location>
        <position position="219"/>
    </location>
    <ligand>
        <name>[2Fe-2S] cluster</name>
        <dbReference type="ChEBI" id="CHEBI:190135"/>
    </ligand>
</feature>
<dbReference type="InterPro" id="IPR017938">
    <property type="entry name" value="Riboflavin_synthase-like_b-brl"/>
</dbReference>
<dbReference type="Gene3D" id="3.40.50.80">
    <property type="entry name" value="Nucleotide-binding domain of ferredoxin-NADP reductase (FNR) module"/>
    <property type="match status" value="1"/>
</dbReference>
<dbReference type="PIRSF" id="PIRSF006816">
    <property type="entry name" value="Cyc3_hyd_g"/>
    <property type="match status" value="1"/>
</dbReference>
<comment type="function">
    <text evidence="11">Responsible for channeling the electrons from the oxidation of dihydroorotate from the FMN redox center in the PyrD type B subunit to the ultimate electron acceptor NAD(+).</text>
</comment>
<evidence type="ECO:0000256" key="5">
    <source>
        <dbReference type="ARBA" id="ARBA00022723"/>
    </source>
</evidence>
<feature type="binding site" evidence="11 12">
    <location>
        <begin position="65"/>
        <end position="67"/>
    </location>
    <ligand>
        <name>FAD</name>
        <dbReference type="ChEBI" id="CHEBI:57692"/>
    </ligand>
</feature>
<feature type="binding site" evidence="11 12">
    <location>
        <begin position="50"/>
        <end position="53"/>
    </location>
    <ligand>
        <name>FAD</name>
        <dbReference type="ChEBI" id="CHEBI:57692"/>
    </ligand>
</feature>
<keyword evidence="8 11" id="KW-0249">Electron transport</keyword>
<dbReference type="InterPro" id="IPR050353">
    <property type="entry name" value="PyrK_electron_transfer"/>
</dbReference>
<organism evidence="15 16">
    <name type="scientific">Caloramator quimbayensis</name>
    <dbReference type="NCBI Taxonomy" id="1147123"/>
    <lineage>
        <taxon>Bacteria</taxon>
        <taxon>Bacillati</taxon>
        <taxon>Bacillota</taxon>
        <taxon>Clostridia</taxon>
        <taxon>Eubacteriales</taxon>
        <taxon>Clostridiaceae</taxon>
        <taxon>Caloramator</taxon>
    </lineage>
</organism>